<protein>
    <submittedName>
        <fullName evidence="1">Uncharacterized protein</fullName>
    </submittedName>
</protein>
<reference evidence="1 2" key="1">
    <citation type="submission" date="2020-07" db="EMBL/GenBank/DDBJ databases">
        <title>Mycobacterium kansasii (former subtype) with zoonotic potential isolated from diseased indoor pet cat, Japan.</title>
        <authorList>
            <person name="Fukano H."/>
            <person name="Terazono T."/>
            <person name="Hoshino Y."/>
        </authorList>
    </citation>
    <scope>NUCLEOTIDE SEQUENCE [LARGE SCALE GENOMIC DNA]</scope>
    <source>
        <strain evidence="1 2">Kuro-I</strain>
    </source>
</reference>
<dbReference type="EMBL" id="AP023343">
    <property type="protein sequence ID" value="BCI90162.1"/>
    <property type="molecule type" value="Genomic_DNA"/>
</dbReference>
<evidence type="ECO:0000313" key="2">
    <source>
        <dbReference type="Proteomes" id="UP000516380"/>
    </source>
</evidence>
<sequence length="104" mass="11559">MYLRYIGGDMKAGVFEFEGGVTETLQELTGAPAESFLATARRYSAMPFARQTAANRLAAMAKFMAVPFLPGYNLRRLDRQWDLPIPPIRHWGSRTPAGARSTPP</sequence>
<proteinExistence type="predicted"/>
<accession>A0A7G1IJP4</accession>
<keyword evidence="2" id="KW-1185">Reference proteome</keyword>
<dbReference type="Proteomes" id="UP000516380">
    <property type="component" value="Chromosome"/>
</dbReference>
<name>A0A7G1IJP4_MYCKA</name>
<gene>
    <name evidence="1" type="ORF">NIIDMKKI_53680</name>
</gene>
<dbReference type="AlphaFoldDB" id="A0A7G1IJP4"/>
<evidence type="ECO:0000313" key="1">
    <source>
        <dbReference type="EMBL" id="BCI90162.1"/>
    </source>
</evidence>
<organism evidence="1 2">
    <name type="scientific">Mycobacterium kansasii</name>
    <dbReference type="NCBI Taxonomy" id="1768"/>
    <lineage>
        <taxon>Bacteria</taxon>
        <taxon>Bacillati</taxon>
        <taxon>Actinomycetota</taxon>
        <taxon>Actinomycetes</taxon>
        <taxon>Mycobacteriales</taxon>
        <taxon>Mycobacteriaceae</taxon>
        <taxon>Mycobacterium</taxon>
    </lineage>
</organism>